<keyword evidence="5" id="KW-0963">Cytoplasm</keyword>
<proteinExistence type="inferred from homology"/>
<evidence type="ECO:0000313" key="7">
    <source>
        <dbReference type="EMBL" id="QEH37831.1"/>
    </source>
</evidence>
<evidence type="ECO:0000259" key="6">
    <source>
        <dbReference type="Pfam" id="PF00889"/>
    </source>
</evidence>
<dbReference type="Gene3D" id="1.10.8.10">
    <property type="entry name" value="DNA helicase RuvA subunit, C-terminal domain"/>
    <property type="match status" value="1"/>
</dbReference>
<dbReference type="InterPro" id="IPR036402">
    <property type="entry name" value="EF-Ts_dimer_sf"/>
</dbReference>
<dbReference type="InterPro" id="IPR001816">
    <property type="entry name" value="Transl_elong_EFTs/EF1B"/>
</dbReference>
<dbReference type="EMBL" id="CP042997">
    <property type="protein sequence ID" value="QEH37831.1"/>
    <property type="molecule type" value="Genomic_DNA"/>
</dbReference>
<evidence type="ECO:0000313" key="8">
    <source>
        <dbReference type="Proteomes" id="UP000324233"/>
    </source>
</evidence>
<dbReference type="PANTHER" id="PTHR11741">
    <property type="entry name" value="ELONGATION FACTOR TS"/>
    <property type="match status" value="1"/>
</dbReference>
<dbReference type="PANTHER" id="PTHR11741:SF0">
    <property type="entry name" value="ELONGATION FACTOR TS, MITOCHONDRIAL"/>
    <property type="match status" value="1"/>
</dbReference>
<dbReference type="SUPFAM" id="SSF46934">
    <property type="entry name" value="UBA-like"/>
    <property type="match status" value="1"/>
</dbReference>
<comment type="function">
    <text evidence="5">Associates with the EF-Tu.GDP complex and induces the exchange of GDP to GTP. It remains bound to the aminoacyl-tRNA.EF-Tu.GTP complex up to the GTP hydrolysis stage on the ribosome.</text>
</comment>
<dbReference type="HAMAP" id="MF_00050">
    <property type="entry name" value="EF_Ts"/>
    <property type="match status" value="1"/>
</dbReference>
<evidence type="ECO:0000256" key="4">
    <source>
        <dbReference type="ARBA" id="ARBA00022917"/>
    </source>
</evidence>
<comment type="subcellular location">
    <subcellularLocation>
        <location evidence="5">Cytoplasm</location>
    </subcellularLocation>
</comment>
<name>A0A5B9WD10_9BACT</name>
<accession>A0A5B9WD10</accession>
<dbReference type="InterPro" id="IPR018101">
    <property type="entry name" value="Transl_elong_Ts_CS"/>
</dbReference>
<protein>
    <recommendedName>
        <fullName evidence="2 5">Elongation factor Ts</fullName>
        <shortName evidence="5">EF-Ts</shortName>
    </recommendedName>
</protein>
<evidence type="ECO:0000256" key="5">
    <source>
        <dbReference type="HAMAP-Rule" id="MF_00050"/>
    </source>
</evidence>
<dbReference type="Proteomes" id="UP000324233">
    <property type="component" value="Chromosome"/>
</dbReference>
<evidence type="ECO:0000256" key="2">
    <source>
        <dbReference type="ARBA" id="ARBA00016956"/>
    </source>
</evidence>
<evidence type="ECO:0000256" key="1">
    <source>
        <dbReference type="ARBA" id="ARBA00005532"/>
    </source>
</evidence>
<organism evidence="7 8">
    <name type="scientific">Aquisphaera giovannonii</name>
    <dbReference type="NCBI Taxonomy" id="406548"/>
    <lineage>
        <taxon>Bacteria</taxon>
        <taxon>Pseudomonadati</taxon>
        <taxon>Planctomycetota</taxon>
        <taxon>Planctomycetia</taxon>
        <taxon>Isosphaerales</taxon>
        <taxon>Isosphaeraceae</taxon>
        <taxon>Aquisphaera</taxon>
    </lineage>
</organism>
<dbReference type="InterPro" id="IPR014039">
    <property type="entry name" value="Transl_elong_EFTs/EF1B_dimer"/>
</dbReference>
<reference evidence="7 8" key="1">
    <citation type="submission" date="2019-08" db="EMBL/GenBank/DDBJ databases">
        <title>Deep-cultivation of Planctomycetes and their phenomic and genomic characterization uncovers novel biology.</title>
        <authorList>
            <person name="Wiegand S."/>
            <person name="Jogler M."/>
            <person name="Boedeker C."/>
            <person name="Pinto D."/>
            <person name="Vollmers J."/>
            <person name="Rivas-Marin E."/>
            <person name="Kohn T."/>
            <person name="Peeters S.H."/>
            <person name="Heuer A."/>
            <person name="Rast P."/>
            <person name="Oberbeckmann S."/>
            <person name="Bunk B."/>
            <person name="Jeske O."/>
            <person name="Meyerdierks A."/>
            <person name="Storesund J.E."/>
            <person name="Kallscheuer N."/>
            <person name="Luecker S."/>
            <person name="Lage O.M."/>
            <person name="Pohl T."/>
            <person name="Merkel B.J."/>
            <person name="Hornburger P."/>
            <person name="Mueller R.-W."/>
            <person name="Bruemmer F."/>
            <person name="Labrenz M."/>
            <person name="Spormann A.M."/>
            <person name="Op den Camp H."/>
            <person name="Overmann J."/>
            <person name="Amann R."/>
            <person name="Jetten M.S.M."/>
            <person name="Mascher T."/>
            <person name="Medema M.H."/>
            <person name="Devos D.P."/>
            <person name="Kaster A.-K."/>
            <person name="Ovreas L."/>
            <person name="Rohde M."/>
            <person name="Galperin M.Y."/>
            <person name="Jogler C."/>
        </authorList>
    </citation>
    <scope>NUCLEOTIDE SEQUENCE [LARGE SCALE GENOMIC DNA]</scope>
    <source>
        <strain evidence="7 8">OJF2</strain>
    </source>
</reference>
<dbReference type="KEGG" id="agv:OJF2_64220"/>
<evidence type="ECO:0000256" key="3">
    <source>
        <dbReference type="ARBA" id="ARBA00022768"/>
    </source>
</evidence>
<dbReference type="GO" id="GO:0003746">
    <property type="term" value="F:translation elongation factor activity"/>
    <property type="evidence" value="ECO:0007669"/>
    <property type="project" value="UniProtKB-UniRule"/>
</dbReference>
<dbReference type="SUPFAM" id="SSF54713">
    <property type="entry name" value="Elongation factor Ts (EF-Ts), dimerisation domain"/>
    <property type="match status" value="1"/>
</dbReference>
<dbReference type="InterPro" id="IPR009060">
    <property type="entry name" value="UBA-like_sf"/>
</dbReference>
<dbReference type="GO" id="GO:0005737">
    <property type="term" value="C:cytoplasm"/>
    <property type="evidence" value="ECO:0007669"/>
    <property type="project" value="UniProtKB-SubCell"/>
</dbReference>
<dbReference type="FunFam" id="1.10.8.10:FF:000001">
    <property type="entry name" value="Elongation factor Ts"/>
    <property type="match status" value="1"/>
</dbReference>
<keyword evidence="4 5" id="KW-0648">Protein biosynthesis</keyword>
<sequence>MAEITAQAVNEFRKKTGLGLMECKKLLQEADGDLKKAETLAKERGLKQAELRAGRAAKAGRVEVYIHHDAKSGVLVELNCETDFVARNEEFKQLAKDLALHIMAANPLYIKREDVPEQAVDEQKRIFMEQVADKPANIQEKIALGKIDSWFAESVLMDQKFVKDEAKSVRDVIMAVNARTGENISVARFARFIVGEGR</sequence>
<comment type="similarity">
    <text evidence="1 5">Belongs to the EF-Ts family.</text>
</comment>
<dbReference type="CDD" id="cd14275">
    <property type="entry name" value="UBA_EF-Ts"/>
    <property type="match status" value="1"/>
</dbReference>
<keyword evidence="8" id="KW-1185">Reference proteome</keyword>
<dbReference type="Gene3D" id="1.10.286.20">
    <property type="match status" value="1"/>
</dbReference>
<keyword evidence="3 5" id="KW-0251">Elongation factor</keyword>
<feature type="domain" description="Translation elongation factor EFTs/EF1B dimerisation" evidence="6">
    <location>
        <begin position="93"/>
        <end position="196"/>
    </location>
</feature>
<dbReference type="Gene3D" id="3.30.479.20">
    <property type="entry name" value="Elongation factor Ts, dimerisation domain"/>
    <property type="match status" value="1"/>
</dbReference>
<dbReference type="PROSITE" id="PS01127">
    <property type="entry name" value="EF_TS_2"/>
    <property type="match status" value="1"/>
</dbReference>
<dbReference type="RefSeq" id="WP_148597343.1">
    <property type="nucleotide sequence ID" value="NZ_CP042997.1"/>
</dbReference>
<dbReference type="Pfam" id="PF00889">
    <property type="entry name" value="EF_TS"/>
    <property type="match status" value="1"/>
</dbReference>
<gene>
    <name evidence="5 7" type="primary">tsf</name>
    <name evidence="7" type="ORF">OJF2_64220</name>
</gene>
<dbReference type="AlphaFoldDB" id="A0A5B9WD10"/>
<feature type="region of interest" description="Involved in Mg(2+) ion dislocation from EF-Tu" evidence="5">
    <location>
        <begin position="82"/>
        <end position="85"/>
    </location>
</feature>
<dbReference type="OrthoDB" id="9808348at2"/>